<feature type="transmembrane region" description="Helical" evidence="5">
    <location>
        <begin position="6"/>
        <end position="23"/>
    </location>
</feature>
<evidence type="ECO:0000313" key="7">
    <source>
        <dbReference type="EMBL" id="KDQ32831.1"/>
    </source>
</evidence>
<sequence length="281" mass="30442">MLVPLFCYFSLNLLLTLYNKIVLVRFPFPYTLTAFHALAGTLGANLLETLVIVAFSVLYTINIVVSNMSLGLVTVPFHQVVRSSAPFFTIALSVGVLGQHASKAKIISLIPVIAGVGFATYGDYYFTPWGFALTLLGTLLAALKTVITHFIQSSGRPLDLLLLTSPLAFIQCVLIAHFSGELDKVRHYSQHEMSNTKLMALLVNGLIAFGLNVVSFTANKKIGALGMSVAANVKQVLTILIAVVIFELRISGTNAIGILLTLFGGAWYARVEYAEKTRRSG</sequence>
<feature type="transmembrane region" description="Helical" evidence="5">
    <location>
        <begin position="252"/>
        <end position="269"/>
    </location>
</feature>
<gene>
    <name evidence="7" type="ORF">PLEOSDRAFT_48674</name>
</gene>
<feature type="domain" description="Sugar phosphate transporter" evidence="6">
    <location>
        <begin position="5"/>
        <end position="268"/>
    </location>
</feature>
<dbReference type="InterPro" id="IPR004853">
    <property type="entry name" value="Sugar_P_trans_dom"/>
</dbReference>
<dbReference type="InParanoid" id="A0A067PAE9"/>
<dbReference type="OrthoDB" id="10261634at2759"/>
<dbReference type="PANTHER" id="PTHR11132">
    <property type="entry name" value="SOLUTE CARRIER FAMILY 35"/>
    <property type="match status" value="1"/>
</dbReference>
<proteinExistence type="predicted"/>
<feature type="transmembrane region" description="Helical" evidence="5">
    <location>
        <begin position="128"/>
        <end position="147"/>
    </location>
</feature>
<organism evidence="7 8">
    <name type="scientific">Pleurotus ostreatus (strain PC15)</name>
    <name type="common">Oyster mushroom</name>
    <dbReference type="NCBI Taxonomy" id="1137138"/>
    <lineage>
        <taxon>Eukaryota</taxon>
        <taxon>Fungi</taxon>
        <taxon>Dikarya</taxon>
        <taxon>Basidiomycota</taxon>
        <taxon>Agaricomycotina</taxon>
        <taxon>Agaricomycetes</taxon>
        <taxon>Agaricomycetidae</taxon>
        <taxon>Agaricales</taxon>
        <taxon>Pleurotineae</taxon>
        <taxon>Pleurotaceae</taxon>
        <taxon>Pleurotus</taxon>
    </lineage>
</organism>
<dbReference type="InterPro" id="IPR050186">
    <property type="entry name" value="TPT_transporter"/>
</dbReference>
<name>A0A067PAE9_PLEO1</name>
<feature type="transmembrane region" description="Helical" evidence="5">
    <location>
        <begin position="104"/>
        <end position="122"/>
    </location>
</feature>
<protein>
    <recommendedName>
        <fullName evidence="6">Sugar phosphate transporter domain-containing protein</fullName>
    </recommendedName>
</protein>
<evidence type="ECO:0000256" key="4">
    <source>
        <dbReference type="ARBA" id="ARBA00023136"/>
    </source>
</evidence>
<evidence type="ECO:0000256" key="1">
    <source>
        <dbReference type="ARBA" id="ARBA00004141"/>
    </source>
</evidence>
<evidence type="ECO:0000313" key="8">
    <source>
        <dbReference type="Proteomes" id="UP000027073"/>
    </source>
</evidence>
<evidence type="ECO:0000256" key="2">
    <source>
        <dbReference type="ARBA" id="ARBA00022692"/>
    </source>
</evidence>
<dbReference type="HOGENOM" id="CLU_033641_1_0_1"/>
<comment type="subcellular location">
    <subcellularLocation>
        <location evidence="1">Membrane</location>
        <topology evidence="1">Multi-pass membrane protein</topology>
    </subcellularLocation>
</comment>
<dbReference type="Pfam" id="PF03151">
    <property type="entry name" value="TPT"/>
    <property type="match status" value="1"/>
</dbReference>
<dbReference type="Proteomes" id="UP000027073">
    <property type="component" value="Unassembled WGS sequence"/>
</dbReference>
<keyword evidence="4 5" id="KW-0472">Membrane</keyword>
<keyword evidence="2 5" id="KW-0812">Transmembrane</keyword>
<feature type="transmembrane region" description="Helical" evidence="5">
    <location>
        <begin position="225"/>
        <end position="246"/>
    </location>
</feature>
<dbReference type="GO" id="GO:0016020">
    <property type="term" value="C:membrane"/>
    <property type="evidence" value="ECO:0007669"/>
    <property type="project" value="UniProtKB-SubCell"/>
</dbReference>
<evidence type="ECO:0000256" key="3">
    <source>
        <dbReference type="ARBA" id="ARBA00022989"/>
    </source>
</evidence>
<dbReference type="VEuPathDB" id="FungiDB:PLEOSDRAFT_48674"/>
<feature type="transmembrane region" description="Helical" evidence="5">
    <location>
        <begin position="159"/>
        <end position="178"/>
    </location>
</feature>
<dbReference type="AlphaFoldDB" id="A0A067PAE9"/>
<accession>A0A067PAE9</accession>
<reference evidence="8" key="1">
    <citation type="journal article" date="2014" name="Proc. Natl. Acad. Sci. U.S.A.">
        <title>Extensive sampling of basidiomycete genomes demonstrates inadequacy of the white-rot/brown-rot paradigm for wood decay fungi.</title>
        <authorList>
            <person name="Riley R."/>
            <person name="Salamov A.A."/>
            <person name="Brown D.W."/>
            <person name="Nagy L.G."/>
            <person name="Floudas D."/>
            <person name="Held B.W."/>
            <person name="Levasseur A."/>
            <person name="Lombard V."/>
            <person name="Morin E."/>
            <person name="Otillar R."/>
            <person name="Lindquist E.A."/>
            <person name="Sun H."/>
            <person name="LaButti K.M."/>
            <person name="Schmutz J."/>
            <person name="Jabbour D."/>
            <person name="Luo H."/>
            <person name="Baker S.E."/>
            <person name="Pisabarro A.G."/>
            <person name="Walton J.D."/>
            <person name="Blanchette R.A."/>
            <person name="Henrissat B."/>
            <person name="Martin F."/>
            <person name="Cullen D."/>
            <person name="Hibbett D.S."/>
            <person name="Grigoriev I.V."/>
        </authorList>
    </citation>
    <scope>NUCLEOTIDE SEQUENCE [LARGE SCALE GENOMIC DNA]</scope>
    <source>
        <strain evidence="8">PC15</strain>
    </source>
</reference>
<evidence type="ECO:0000256" key="5">
    <source>
        <dbReference type="SAM" id="Phobius"/>
    </source>
</evidence>
<dbReference type="EMBL" id="KL198004">
    <property type="protein sequence ID" value="KDQ32831.1"/>
    <property type="molecule type" value="Genomic_DNA"/>
</dbReference>
<evidence type="ECO:0000259" key="6">
    <source>
        <dbReference type="Pfam" id="PF03151"/>
    </source>
</evidence>
<feature type="transmembrane region" description="Helical" evidence="5">
    <location>
        <begin position="198"/>
        <end position="218"/>
    </location>
</feature>
<keyword evidence="3 5" id="KW-1133">Transmembrane helix</keyword>
<feature type="transmembrane region" description="Helical" evidence="5">
    <location>
        <begin position="35"/>
        <end position="59"/>
    </location>
</feature>